<protein>
    <submittedName>
        <fullName evidence="3">ATPase</fullName>
    </submittedName>
</protein>
<feature type="domain" description="Activator of Hsp90 ATPase homologue 1/2-like C-terminal" evidence="2">
    <location>
        <begin position="15"/>
        <end position="138"/>
    </location>
</feature>
<dbReference type="EMBL" id="CP014145">
    <property type="protein sequence ID" value="AMB58517.1"/>
    <property type="molecule type" value="Genomic_DNA"/>
</dbReference>
<sequence>MSENYVASSTITIGATPERVWSVITDPDAIREFMFGTDVDTDWIVGGPIRWRGMWKGKPYEDKGVILELVPGKRLVNTHFSPLAGQADVPENYHTLTWTLEERGESTQLTLAQDNNNSPEAAAHSKGMWDSLVQSVKAITERLDT</sequence>
<dbReference type="Pfam" id="PF08327">
    <property type="entry name" value="AHSA1"/>
    <property type="match status" value="1"/>
</dbReference>
<dbReference type="Gene3D" id="3.30.530.20">
    <property type="match status" value="1"/>
</dbReference>
<organism evidence="3 4">
    <name type="scientific">Microterricola viridarii</name>
    <dbReference type="NCBI Taxonomy" id="412690"/>
    <lineage>
        <taxon>Bacteria</taxon>
        <taxon>Bacillati</taxon>
        <taxon>Actinomycetota</taxon>
        <taxon>Actinomycetes</taxon>
        <taxon>Micrococcales</taxon>
        <taxon>Microbacteriaceae</taxon>
        <taxon>Microterricola</taxon>
    </lineage>
</organism>
<dbReference type="KEGG" id="mvd:AWU67_06215"/>
<dbReference type="InterPro" id="IPR023393">
    <property type="entry name" value="START-like_dom_sf"/>
</dbReference>
<comment type="similarity">
    <text evidence="1">Belongs to the AHA1 family.</text>
</comment>
<dbReference type="SUPFAM" id="SSF55961">
    <property type="entry name" value="Bet v1-like"/>
    <property type="match status" value="1"/>
</dbReference>
<evidence type="ECO:0000313" key="4">
    <source>
        <dbReference type="Proteomes" id="UP000058305"/>
    </source>
</evidence>
<dbReference type="RefSeq" id="WP_067227207.1">
    <property type="nucleotide sequence ID" value="NZ_CP014145.1"/>
</dbReference>
<accession>A0A120I085</accession>
<keyword evidence="4" id="KW-1185">Reference proteome</keyword>
<proteinExistence type="inferred from homology"/>
<evidence type="ECO:0000313" key="3">
    <source>
        <dbReference type="EMBL" id="AMB58517.1"/>
    </source>
</evidence>
<evidence type="ECO:0000256" key="1">
    <source>
        <dbReference type="ARBA" id="ARBA00006817"/>
    </source>
</evidence>
<dbReference type="AlphaFoldDB" id="A0A120I085"/>
<dbReference type="Proteomes" id="UP000058305">
    <property type="component" value="Chromosome"/>
</dbReference>
<evidence type="ECO:0000259" key="2">
    <source>
        <dbReference type="Pfam" id="PF08327"/>
    </source>
</evidence>
<dbReference type="InterPro" id="IPR013538">
    <property type="entry name" value="ASHA1/2-like_C"/>
</dbReference>
<reference evidence="4" key="2">
    <citation type="submission" date="2016-01" db="EMBL/GenBank/DDBJ databases">
        <title>First complete genome sequence of a species in the genus Microterricola, an extremophilic cold active enzyme producing strain ERGS5:02 isolated from Sikkim Himalaya.</title>
        <authorList>
            <person name="Kumar R."/>
            <person name="Singh D."/>
            <person name="Swarnkar M.K."/>
        </authorList>
    </citation>
    <scope>NUCLEOTIDE SEQUENCE [LARGE SCALE GENOMIC DNA]</scope>
    <source>
        <strain evidence="4">ERGS5:02</strain>
    </source>
</reference>
<name>A0A120I085_9MICO</name>
<gene>
    <name evidence="3" type="ORF">AWU67_06215</name>
</gene>
<reference evidence="3 4" key="1">
    <citation type="journal article" date="2016" name="J. Biotechnol.">
        <title>First complete genome sequence of a species in the genus Microterricola, an extremophilic cold active enzyme producing bacterial strain ERGS5:02 isolated from Sikkim Himalaya.</title>
        <authorList>
            <person name="Himanshu"/>
            <person name="Swarnkar M.K."/>
            <person name="Singh D."/>
            <person name="Kumar R."/>
        </authorList>
    </citation>
    <scope>NUCLEOTIDE SEQUENCE [LARGE SCALE GENOMIC DNA]</scope>
    <source>
        <strain evidence="3 4">ERGS5:02</strain>
    </source>
</reference>
<dbReference type="OrthoDB" id="9803476at2"/>